<dbReference type="EMBL" id="RJVU01072548">
    <property type="protein sequence ID" value="ROI33918.1"/>
    <property type="molecule type" value="Genomic_DNA"/>
</dbReference>
<dbReference type="Proteomes" id="UP000281406">
    <property type="component" value="Unassembled WGS sequence"/>
</dbReference>
<organism evidence="1 2">
    <name type="scientific">Anabarilius grahami</name>
    <name type="common">Kanglang fish</name>
    <name type="synonym">Barilius grahami</name>
    <dbReference type="NCBI Taxonomy" id="495550"/>
    <lineage>
        <taxon>Eukaryota</taxon>
        <taxon>Metazoa</taxon>
        <taxon>Chordata</taxon>
        <taxon>Craniata</taxon>
        <taxon>Vertebrata</taxon>
        <taxon>Euteleostomi</taxon>
        <taxon>Actinopterygii</taxon>
        <taxon>Neopterygii</taxon>
        <taxon>Teleostei</taxon>
        <taxon>Ostariophysi</taxon>
        <taxon>Cypriniformes</taxon>
        <taxon>Xenocyprididae</taxon>
        <taxon>Xenocypridinae</taxon>
        <taxon>Xenocypridinae incertae sedis</taxon>
        <taxon>Anabarilius</taxon>
    </lineage>
</organism>
<reference evidence="1 2" key="1">
    <citation type="submission" date="2018-10" db="EMBL/GenBank/DDBJ databases">
        <title>Genome assembly for a Yunnan-Guizhou Plateau 3E fish, Anabarilius grahami (Regan), and its evolutionary and genetic applications.</title>
        <authorList>
            <person name="Jiang W."/>
        </authorList>
    </citation>
    <scope>NUCLEOTIDE SEQUENCE [LARGE SCALE GENOMIC DNA]</scope>
    <source>
        <strain evidence="1">AG-KIZ</strain>
        <tissue evidence="1">Muscle</tissue>
    </source>
</reference>
<proteinExistence type="predicted"/>
<comment type="caution">
    <text evidence="1">The sequence shown here is derived from an EMBL/GenBank/DDBJ whole genome shotgun (WGS) entry which is preliminary data.</text>
</comment>
<sequence length="105" mass="11799">MEDEGVARSRNRRQAEDWRMTTKAGLEEMGGMVEVGPDPEQVLDGFILQRGLSSQNAKVQGKMKKIVAFLGHSDELSPFIKFGRSVHLLRLAAGRSTDEEYKSKY</sequence>
<protein>
    <submittedName>
        <fullName evidence="1">Uncharacterized protein</fullName>
    </submittedName>
</protein>
<keyword evidence="2" id="KW-1185">Reference proteome</keyword>
<evidence type="ECO:0000313" key="1">
    <source>
        <dbReference type="EMBL" id="ROI33918.1"/>
    </source>
</evidence>
<gene>
    <name evidence="1" type="ORF">DPX16_2887</name>
</gene>
<evidence type="ECO:0000313" key="2">
    <source>
        <dbReference type="Proteomes" id="UP000281406"/>
    </source>
</evidence>
<accession>A0A3N0XI86</accession>
<dbReference type="AlphaFoldDB" id="A0A3N0XI86"/>
<name>A0A3N0XI86_ANAGA</name>